<evidence type="ECO:0000256" key="1">
    <source>
        <dbReference type="ARBA" id="ARBA00001933"/>
    </source>
</evidence>
<dbReference type="EMBL" id="CP122566">
    <property type="protein sequence ID" value="WGH94023.1"/>
    <property type="molecule type" value="Genomic_DNA"/>
</dbReference>
<evidence type="ECO:0000256" key="2">
    <source>
        <dbReference type="ARBA" id="ARBA00022576"/>
    </source>
</evidence>
<dbReference type="InterPro" id="IPR015422">
    <property type="entry name" value="PyrdxlP-dep_Trfase_small"/>
</dbReference>
<dbReference type="GO" id="GO:0030170">
    <property type="term" value="F:pyridoxal phosphate binding"/>
    <property type="evidence" value="ECO:0007669"/>
    <property type="project" value="InterPro"/>
</dbReference>
<keyword evidence="2 6" id="KW-0032">Aminotransferase</keyword>
<sequence>MTDPDSTHPDSMQRDYLQRYQQTVTGVFGTPQRVLVRGRGATVWDADGAEYLDLLGGIAVNILGHAHPRILAALSAQAATLGHISNLFTSPAQVQLAEKLLELAQAPDGSVFFSNSGSEANEAALKIARAYGKQLSEHKTRIICVEQAFHGRTLGAVSVTAKQAYRDPFEPLLPAITRVPAGDLDQMVAAVDETVAAVLIEPVQGESGVHGYPAGYLAAVRDLCDRHGALLIFDEVQSGSGRTGTWFAYQNPAVTGQEHPVVPDVVTLAKSLGGGFPIGATVCLNKATSMALSAGQHGTTFGGNPLACAVALEVLHTLEEENLLERAQAIGRSMATHLTEIEGIETVRVYGAWAGIDVSIPDQPADQPRPARDDLNTPHLAARAVTAAAEAGFLINATSPTTLRLAPSLVVTDEQLDSFYQRLPALVATASQNHTR</sequence>
<proteinExistence type="inferred from homology"/>
<dbReference type="NCBIfam" id="NF002874">
    <property type="entry name" value="PRK03244.1"/>
    <property type="match status" value="1"/>
</dbReference>
<evidence type="ECO:0000256" key="3">
    <source>
        <dbReference type="ARBA" id="ARBA00022679"/>
    </source>
</evidence>
<dbReference type="AlphaFoldDB" id="A0AAJ6AIC6"/>
<organism evidence="6 7">
    <name type="scientific">Auritidibacter ignavus</name>
    <dbReference type="NCBI Taxonomy" id="678932"/>
    <lineage>
        <taxon>Bacteria</taxon>
        <taxon>Bacillati</taxon>
        <taxon>Actinomycetota</taxon>
        <taxon>Actinomycetes</taxon>
        <taxon>Micrococcales</taxon>
        <taxon>Micrococcaceae</taxon>
        <taxon>Auritidibacter</taxon>
    </lineage>
</organism>
<dbReference type="Proteomes" id="UP001224674">
    <property type="component" value="Chromosome"/>
</dbReference>
<evidence type="ECO:0000313" key="6">
    <source>
        <dbReference type="EMBL" id="WGH94023.1"/>
    </source>
</evidence>
<gene>
    <name evidence="6" type="ORF">QDX21_04310</name>
</gene>
<name>A0AAJ6AIC6_9MICC</name>
<dbReference type="Gene3D" id="3.90.1150.10">
    <property type="entry name" value="Aspartate Aminotransferase, domain 1"/>
    <property type="match status" value="1"/>
</dbReference>
<keyword evidence="4 5" id="KW-0663">Pyridoxal phosphate</keyword>
<dbReference type="InterPro" id="IPR050103">
    <property type="entry name" value="Class-III_PLP-dep_AT"/>
</dbReference>
<dbReference type="GO" id="GO:0042802">
    <property type="term" value="F:identical protein binding"/>
    <property type="evidence" value="ECO:0007669"/>
    <property type="project" value="TreeGrafter"/>
</dbReference>
<dbReference type="PANTHER" id="PTHR11986">
    <property type="entry name" value="AMINOTRANSFERASE CLASS III"/>
    <property type="match status" value="1"/>
</dbReference>
<keyword evidence="3 6" id="KW-0808">Transferase</keyword>
<evidence type="ECO:0000256" key="5">
    <source>
        <dbReference type="RuleBase" id="RU003560"/>
    </source>
</evidence>
<accession>A0AAJ6AIC6</accession>
<dbReference type="GO" id="GO:0003992">
    <property type="term" value="F:N2-acetyl-L-ornithine:2-oxoglutarate 5-aminotransferase activity"/>
    <property type="evidence" value="ECO:0007669"/>
    <property type="project" value="UniProtKB-EC"/>
</dbReference>
<dbReference type="InterPro" id="IPR005814">
    <property type="entry name" value="Aminotrans_3"/>
</dbReference>
<evidence type="ECO:0000313" key="7">
    <source>
        <dbReference type="Proteomes" id="UP001224674"/>
    </source>
</evidence>
<dbReference type="InterPro" id="IPR015421">
    <property type="entry name" value="PyrdxlP-dep_Trfase_major"/>
</dbReference>
<dbReference type="GeneID" id="83695205"/>
<dbReference type="PANTHER" id="PTHR11986:SF79">
    <property type="entry name" value="ACETYLORNITHINE AMINOTRANSFERASE, MITOCHONDRIAL"/>
    <property type="match status" value="1"/>
</dbReference>
<dbReference type="Gene3D" id="3.40.640.10">
    <property type="entry name" value="Type I PLP-dependent aspartate aminotransferase-like (Major domain)"/>
    <property type="match status" value="1"/>
</dbReference>
<dbReference type="Pfam" id="PF00202">
    <property type="entry name" value="Aminotran_3"/>
    <property type="match status" value="1"/>
</dbReference>
<dbReference type="InterPro" id="IPR015424">
    <property type="entry name" value="PyrdxlP-dep_Trfase"/>
</dbReference>
<keyword evidence="7" id="KW-1185">Reference proteome</keyword>
<dbReference type="CDD" id="cd00610">
    <property type="entry name" value="OAT_like"/>
    <property type="match status" value="1"/>
</dbReference>
<dbReference type="RefSeq" id="WP_279674035.1">
    <property type="nucleotide sequence ID" value="NZ_CP122562.1"/>
</dbReference>
<dbReference type="PIRSF" id="PIRSF000521">
    <property type="entry name" value="Transaminase_4ab_Lys_Orn"/>
    <property type="match status" value="1"/>
</dbReference>
<comment type="cofactor">
    <cofactor evidence="1">
        <name>pyridoxal 5'-phosphate</name>
        <dbReference type="ChEBI" id="CHEBI:597326"/>
    </cofactor>
</comment>
<reference evidence="6 7" key="1">
    <citation type="submission" date="2023-03" db="EMBL/GenBank/DDBJ databases">
        <title>Complete genome sequences of several Auritidibacter ignavus strains isolated from ear infections.</title>
        <authorList>
            <person name="Baehr T."/>
            <person name="Baumhoegger A.M."/>
        </authorList>
    </citation>
    <scope>NUCLEOTIDE SEQUENCE [LARGE SCALE GENOMIC DNA]</scope>
    <source>
        <strain evidence="6 7">BABAE-6</strain>
    </source>
</reference>
<evidence type="ECO:0000256" key="4">
    <source>
        <dbReference type="ARBA" id="ARBA00022898"/>
    </source>
</evidence>
<dbReference type="SUPFAM" id="SSF53383">
    <property type="entry name" value="PLP-dependent transferases"/>
    <property type="match status" value="1"/>
</dbReference>
<protein>
    <submittedName>
        <fullName evidence="6">Acetylornithine transaminase</fullName>
        <ecNumber evidence="6">2.6.1.11</ecNumber>
    </submittedName>
</protein>
<dbReference type="FunFam" id="3.40.640.10:FF:000004">
    <property type="entry name" value="Acetylornithine aminotransferase"/>
    <property type="match status" value="1"/>
</dbReference>
<comment type="similarity">
    <text evidence="5">Belongs to the class-III pyridoxal-phosphate-dependent aminotransferase family.</text>
</comment>
<dbReference type="EC" id="2.6.1.11" evidence="6"/>